<dbReference type="Proteomes" id="UP000078272">
    <property type="component" value="Unassembled WGS sequence"/>
</dbReference>
<dbReference type="InterPro" id="IPR016032">
    <property type="entry name" value="Sig_transdc_resp-reg_C-effctor"/>
</dbReference>
<dbReference type="OrthoDB" id="7906740at2"/>
<dbReference type="SUPFAM" id="SSF46894">
    <property type="entry name" value="C-terminal effector domain of the bipartite response regulators"/>
    <property type="match status" value="1"/>
</dbReference>
<dbReference type="PATRIC" id="fig|401562.3.peg.5090"/>
<dbReference type="GO" id="GO:0006355">
    <property type="term" value="P:regulation of DNA-templated transcription"/>
    <property type="evidence" value="ECO:0007669"/>
    <property type="project" value="InterPro"/>
</dbReference>
<evidence type="ECO:0000313" key="2">
    <source>
        <dbReference type="Proteomes" id="UP000078272"/>
    </source>
</evidence>
<sequence length="106" mass="12079">MDAAPNDEQRVAFTRRKVEHRKTFETFQIDEGFARKLRAFGDRYQLTMAELRLVIVLQEGRGLKAAARRIGVGYETVRTQVKSVFIKTGTKRQADVVTLLASFSES</sequence>
<dbReference type="STRING" id="401562.NS365_03330"/>
<dbReference type="EMBL" id="LDPZ01000088">
    <property type="protein sequence ID" value="KTQ80360.1"/>
    <property type="molecule type" value="Genomic_DNA"/>
</dbReference>
<dbReference type="Gene3D" id="1.10.10.10">
    <property type="entry name" value="Winged helix-like DNA-binding domain superfamily/Winged helix DNA-binding domain"/>
    <property type="match status" value="1"/>
</dbReference>
<reference evidence="1 2" key="1">
    <citation type="journal article" date="2016" name="Front. Microbiol.">
        <title>Genomic Resource of Rice Seed Associated Bacteria.</title>
        <authorList>
            <person name="Midha S."/>
            <person name="Bansal K."/>
            <person name="Sharma S."/>
            <person name="Kumar N."/>
            <person name="Patil P.P."/>
            <person name="Chaudhry V."/>
            <person name="Patil P.B."/>
        </authorList>
    </citation>
    <scope>NUCLEOTIDE SEQUENCE [LARGE SCALE GENOMIC DNA]</scope>
    <source>
        <strain evidence="1 2">NS226</strain>
    </source>
</reference>
<name>A0A175QXS9_9HYPH</name>
<evidence type="ECO:0000313" key="1">
    <source>
        <dbReference type="EMBL" id="KTQ80360.1"/>
    </source>
</evidence>
<dbReference type="InterPro" id="IPR036388">
    <property type="entry name" value="WH-like_DNA-bd_sf"/>
</dbReference>
<dbReference type="AlphaFoldDB" id="A0A175QXS9"/>
<comment type="caution">
    <text evidence="1">The sequence shown here is derived from an EMBL/GenBank/DDBJ whole genome shotgun (WGS) entry which is preliminary data.</text>
</comment>
<dbReference type="RefSeq" id="WP_058636910.1">
    <property type="nucleotide sequence ID" value="NZ_LDPZ01000088.1"/>
</dbReference>
<organism evidence="1 2">
    <name type="scientific">Aureimonas ureilytica</name>
    <dbReference type="NCBI Taxonomy" id="401562"/>
    <lineage>
        <taxon>Bacteria</taxon>
        <taxon>Pseudomonadati</taxon>
        <taxon>Pseudomonadota</taxon>
        <taxon>Alphaproteobacteria</taxon>
        <taxon>Hyphomicrobiales</taxon>
        <taxon>Aurantimonadaceae</taxon>
        <taxon>Aureimonas</taxon>
    </lineage>
</organism>
<dbReference type="GO" id="GO:0003677">
    <property type="term" value="F:DNA binding"/>
    <property type="evidence" value="ECO:0007669"/>
    <property type="project" value="InterPro"/>
</dbReference>
<evidence type="ECO:0008006" key="3">
    <source>
        <dbReference type="Google" id="ProtNLM"/>
    </source>
</evidence>
<accession>A0A175QXS9</accession>
<gene>
    <name evidence="1" type="ORF">NS226_22860</name>
</gene>
<proteinExistence type="predicted"/>
<protein>
    <recommendedName>
        <fullName evidence="3">HTH luxR-type domain-containing protein</fullName>
    </recommendedName>
</protein>